<sequence length="166" mass="18494">MSDLVLRAMKFAREVHADQRRKYTNNPYADHLAEVVGIVSTVSPNHPDPQVTHAVAWLHDCVEDQSVSVSSLRGMFGEEVATGVMWLSDLEQGNRAERKAASRQRLAAAPSWVQDIKVADMISNTSSIKMHDAKFALKYLEEKRLLLDVLTLANPEILAIARAQTD</sequence>
<accession>A0A0F9UWM2</accession>
<dbReference type="EMBL" id="LAZR01000066">
    <property type="protein sequence ID" value="KKN96159.1"/>
    <property type="molecule type" value="Genomic_DNA"/>
</dbReference>
<gene>
    <name evidence="1" type="ORF">LCGC14_0170890</name>
</gene>
<name>A0A0F9UWM2_9ZZZZ</name>
<dbReference type="SUPFAM" id="SSF109604">
    <property type="entry name" value="HD-domain/PDEase-like"/>
    <property type="match status" value="1"/>
</dbReference>
<dbReference type="InterPro" id="IPR052194">
    <property type="entry name" value="MESH1"/>
</dbReference>
<evidence type="ECO:0000313" key="1">
    <source>
        <dbReference type="EMBL" id="KKN96159.1"/>
    </source>
</evidence>
<organism evidence="1">
    <name type="scientific">marine sediment metagenome</name>
    <dbReference type="NCBI Taxonomy" id="412755"/>
    <lineage>
        <taxon>unclassified sequences</taxon>
        <taxon>metagenomes</taxon>
        <taxon>ecological metagenomes</taxon>
    </lineage>
</organism>
<comment type="caution">
    <text evidence="1">The sequence shown here is derived from an EMBL/GenBank/DDBJ whole genome shotgun (WGS) entry which is preliminary data.</text>
</comment>
<evidence type="ECO:0008006" key="2">
    <source>
        <dbReference type="Google" id="ProtNLM"/>
    </source>
</evidence>
<dbReference type="GO" id="GO:0008893">
    <property type="term" value="F:guanosine-3',5'-bis(diphosphate) 3'-diphosphatase activity"/>
    <property type="evidence" value="ECO:0007669"/>
    <property type="project" value="TreeGrafter"/>
</dbReference>
<dbReference type="AlphaFoldDB" id="A0A0F9UWM2"/>
<dbReference type="Pfam" id="PF13328">
    <property type="entry name" value="HD_4"/>
    <property type="match status" value="1"/>
</dbReference>
<dbReference type="PANTHER" id="PTHR46246:SF1">
    <property type="entry name" value="GUANOSINE-3',5'-BIS(DIPHOSPHATE) 3'-PYROPHOSPHOHYDROLASE MESH1"/>
    <property type="match status" value="1"/>
</dbReference>
<dbReference type="Gene3D" id="1.10.3210.10">
    <property type="entry name" value="Hypothetical protein af1432"/>
    <property type="match status" value="1"/>
</dbReference>
<reference evidence="1" key="1">
    <citation type="journal article" date="2015" name="Nature">
        <title>Complex archaea that bridge the gap between prokaryotes and eukaryotes.</title>
        <authorList>
            <person name="Spang A."/>
            <person name="Saw J.H."/>
            <person name="Jorgensen S.L."/>
            <person name="Zaremba-Niedzwiedzka K."/>
            <person name="Martijn J."/>
            <person name="Lind A.E."/>
            <person name="van Eijk R."/>
            <person name="Schleper C."/>
            <person name="Guy L."/>
            <person name="Ettema T.J."/>
        </authorList>
    </citation>
    <scope>NUCLEOTIDE SEQUENCE</scope>
</reference>
<proteinExistence type="predicted"/>
<dbReference type="PANTHER" id="PTHR46246">
    <property type="entry name" value="GUANOSINE-3',5'-BIS(DIPHOSPHATE) 3'-PYROPHOSPHOHYDROLASE MESH1"/>
    <property type="match status" value="1"/>
</dbReference>
<protein>
    <recommendedName>
        <fullName evidence="2">HD/PDEase domain-containing protein</fullName>
    </recommendedName>
</protein>